<dbReference type="GO" id="GO:0097550">
    <property type="term" value="C:transcription preinitiation complex"/>
    <property type="evidence" value="ECO:0007669"/>
    <property type="project" value="TreeGrafter"/>
</dbReference>
<dbReference type="STRING" id="71784.A0A1Y2BEU5"/>
<dbReference type="Pfam" id="PF00382">
    <property type="entry name" value="TFIIB"/>
    <property type="match status" value="2"/>
</dbReference>
<accession>A0A1Y2BEU5</accession>
<keyword evidence="12" id="KW-0648">Protein biosynthesis</keyword>
<feature type="domain" description="TFIIB-type" evidence="11">
    <location>
        <begin position="25"/>
        <end position="58"/>
    </location>
</feature>
<evidence type="ECO:0000256" key="3">
    <source>
        <dbReference type="ARBA" id="ARBA00022737"/>
    </source>
</evidence>
<keyword evidence="12" id="KW-0396">Initiation factor</keyword>
<dbReference type="EMBL" id="MCFC01000007">
    <property type="protein sequence ID" value="ORY33050.1"/>
    <property type="molecule type" value="Genomic_DNA"/>
</dbReference>
<feature type="compositionally biased region" description="Low complexity" evidence="10">
    <location>
        <begin position="358"/>
        <end position="381"/>
    </location>
</feature>
<keyword evidence="9" id="KW-0479">Metal-binding</keyword>
<dbReference type="InterPro" id="IPR036915">
    <property type="entry name" value="Cyclin-like_sf"/>
</dbReference>
<dbReference type="SUPFAM" id="SSF57783">
    <property type="entry name" value="Zinc beta-ribbon"/>
    <property type="match status" value="1"/>
</dbReference>
<dbReference type="InParanoid" id="A0A1Y2BEU5"/>
<evidence type="ECO:0000256" key="9">
    <source>
        <dbReference type="PROSITE-ProRule" id="PRU00469"/>
    </source>
</evidence>
<comment type="function">
    <text evidence="7">General factor that plays a major role in the activation of eukaryotic genes transcribed by RNA polymerase II.</text>
</comment>
<evidence type="ECO:0000256" key="1">
    <source>
        <dbReference type="ARBA" id="ARBA00010857"/>
    </source>
</evidence>
<keyword evidence="5" id="KW-0804">Transcription</keyword>
<keyword evidence="13" id="KW-1185">Reference proteome</keyword>
<dbReference type="Pfam" id="PF08271">
    <property type="entry name" value="Zn_Ribbon_TF"/>
    <property type="match status" value="1"/>
</dbReference>
<dbReference type="PANTHER" id="PTHR11618:SF13">
    <property type="entry name" value="TRANSCRIPTION INITIATION FACTOR IIB"/>
    <property type="match status" value="1"/>
</dbReference>
<evidence type="ECO:0000256" key="6">
    <source>
        <dbReference type="ARBA" id="ARBA00031706"/>
    </source>
</evidence>
<dbReference type="PANTHER" id="PTHR11618">
    <property type="entry name" value="TRANSCRIPTION INITIATION FACTOR IIB-RELATED"/>
    <property type="match status" value="1"/>
</dbReference>
<dbReference type="PROSITE" id="PS51134">
    <property type="entry name" value="ZF_TFIIB"/>
    <property type="match status" value="1"/>
</dbReference>
<evidence type="ECO:0000313" key="13">
    <source>
        <dbReference type="Proteomes" id="UP000193986"/>
    </source>
</evidence>
<keyword evidence="4" id="KW-0805">Transcription regulation</keyword>
<comment type="subunit">
    <text evidence="8">Associates with TFIID-IIA (DA complex) to form TFIID-IIA-IIB (DAB-complex) which is then recognized by polymerase II.</text>
</comment>
<keyword evidence="9" id="KW-0862">Zinc</keyword>
<comment type="similarity">
    <text evidence="1">Belongs to the TFIIB family.</text>
</comment>
<evidence type="ECO:0000256" key="2">
    <source>
        <dbReference type="ARBA" id="ARBA00013932"/>
    </source>
</evidence>
<organism evidence="12 13">
    <name type="scientific">Naematelia encephala</name>
    <dbReference type="NCBI Taxonomy" id="71784"/>
    <lineage>
        <taxon>Eukaryota</taxon>
        <taxon>Fungi</taxon>
        <taxon>Dikarya</taxon>
        <taxon>Basidiomycota</taxon>
        <taxon>Agaricomycotina</taxon>
        <taxon>Tremellomycetes</taxon>
        <taxon>Tremellales</taxon>
        <taxon>Naemateliaceae</taxon>
        <taxon>Naematelia</taxon>
    </lineage>
</organism>
<feature type="region of interest" description="Disordered" evidence="10">
    <location>
        <begin position="353"/>
        <end position="381"/>
    </location>
</feature>
<dbReference type="PRINTS" id="PR00685">
    <property type="entry name" value="TIFACTORIIB"/>
</dbReference>
<dbReference type="InterPro" id="IPR013137">
    <property type="entry name" value="Znf_TFIIB"/>
</dbReference>
<evidence type="ECO:0000259" key="11">
    <source>
        <dbReference type="PROSITE" id="PS51134"/>
    </source>
</evidence>
<dbReference type="FunCoup" id="A0A1Y2BEU5">
    <property type="interactions" value="520"/>
</dbReference>
<name>A0A1Y2BEU5_9TREE</name>
<evidence type="ECO:0000256" key="5">
    <source>
        <dbReference type="ARBA" id="ARBA00023163"/>
    </source>
</evidence>
<reference evidence="12 13" key="1">
    <citation type="submission" date="2016-07" db="EMBL/GenBank/DDBJ databases">
        <title>Pervasive Adenine N6-methylation of Active Genes in Fungi.</title>
        <authorList>
            <consortium name="DOE Joint Genome Institute"/>
            <person name="Mondo S.J."/>
            <person name="Dannebaum R.O."/>
            <person name="Kuo R.C."/>
            <person name="Labutti K."/>
            <person name="Haridas S."/>
            <person name="Kuo A."/>
            <person name="Salamov A."/>
            <person name="Ahrendt S.R."/>
            <person name="Lipzen A."/>
            <person name="Sullivan W."/>
            <person name="Andreopoulos W.B."/>
            <person name="Clum A."/>
            <person name="Lindquist E."/>
            <person name="Daum C."/>
            <person name="Ramamoorthy G.K."/>
            <person name="Gryganskyi A."/>
            <person name="Culley D."/>
            <person name="Magnuson J.K."/>
            <person name="James T.Y."/>
            <person name="O'Malley M.A."/>
            <person name="Stajich J.E."/>
            <person name="Spatafora J.W."/>
            <person name="Visel A."/>
            <person name="Grigoriev I.V."/>
        </authorList>
    </citation>
    <scope>NUCLEOTIDE SEQUENCE [LARGE SCALE GENOMIC DNA]</scope>
    <source>
        <strain evidence="12 13">68-887.2</strain>
    </source>
</reference>
<dbReference type="InterPro" id="IPR013150">
    <property type="entry name" value="TFIIB_cyclin"/>
</dbReference>
<dbReference type="FunFam" id="1.10.472.170:FF:000001">
    <property type="entry name" value="Transcription initiation factor IIB"/>
    <property type="match status" value="1"/>
</dbReference>
<dbReference type="GO" id="GO:0016251">
    <property type="term" value="F:RNA polymerase II general transcription initiation factor activity"/>
    <property type="evidence" value="ECO:0007669"/>
    <property type="project" value="TreeGrafter"/>
</dbReference>
<keyword evidence="9" id="KW-0863">Zinc-finger</keyword>
<dbReference type="GO" id="GO:0008270">
    <property type="term" value="F:zinc ion binding"/>
    <property type="evidence" value="ECO:0007669"/>
    <property type="project" value="UniProtKB-KW"/>
</dbReference>
<evidence type="ECO:0000313" key="12">
    <source>
        <dbReference type="EMBL" id="ORY33050.1"/>
    </source>
</evidence>
<dbReference type="GO" id="GO:0051123">
    <property type="term" value="P:RNA polymerase II preinitiation complex assembly"/>
    <property type="evidence" value="ECO:0007669"/>
    <property type="project" value="UniProtKB-ARBA"/>
</dbReference>
<dbReference type="GO" id="GO:0017025">
    <property type="term" value="F:TBP-class protein binding"/>
    <property type="evidence" value="ECO:0007669"/>
    <property type="project" value="InterPro"/>
</dbReference>
<evidence type="ECO:0000256" key="8">
    <source>
        <dbReference type="ARBA" id="ARBA00066213"/>
    </source>
</evidence>
<gene>
    <name evidence="12" type="ORF">BCR39DRAFT_328823</name>
</gene>
<evidence type="ECO:0000256" key="7">
    <source>
        <dbReference type="ARBA" id="ARBA00056616"/>
    </source>
</evidence>
<dbReference type="SUPFAM" id="SSF47954">
    <property type="entry name" value="Cyclin-like"/>
    <property type="match status" value="2"/>
</dbReference>
<sequence>MIAGIAGPKPPGPKYGQAVAPNLNVRQICPNCRSDPPNIIEEYSKGDLVCGDCGTILGDRIVDTRSEWRTFAGDENGDDPSRVGDAANPLLGGHLDTKISSQDGRTGLARDLQRAQSRANAQTNGKTNLVALSAAFQRIAEKCEVMNIPRNIVQRAQHVYKLADERRVIKGKNDAALIAACIIFATRGTSATRSFNEVLKVVKVSKKELGQTFLHLKAALANEQIGGADKGTMGASSTSDTVEGQLARYTNFLDIGNAIYNAAKFVAARGESRNGVAGRSPISIAAGVLWFSCILFESSIQPKEIAKIAEVSESTFKLICKNLASSLDEVIRPEWKTQYPNGYSALCQLGRINDSSRGGTPKPNGTGTPKPETGTPKPEVE</sequence>
<evidence type="ECO:0000256" key="4">
    <source>
        <dbReference type="ARBA" id="ARBA00023015"/>
    </source>
</evidence>
<dbReference type="GO" id="GO:0005634">
    <property type="term" value="C:nucleus"/>
    <property type="evidence" value="ECO:0007669"/>
    <property type="project" value="TreeGrafter"/>
</dbReference>
<evidence type="ECO:0000256" key="10">
    <source>
        <dbReference type="SAM" id="MobiDB-lite"/>
    </source>
</evidence>
<dbReference type="Gene3D" id="1.10.472.10">
    <property type="entry name" value="Cyclin-like"/>
    <property type="match status" value="1"/>
</dbReference>
<protein>
    <recommendedName>
        <fullName evidence="2">Transcription initiation factor IIB</fullName>
    </recommendedName>
    <alternativeName>
        <fullName evidence="6">General transcription factor TFIIB</fullName>
    </alternativeName>
</protein>
<dbReference type="Gene3D" id="1.10.472.170">
    <property type="match status" value="1"/>
</dbReference>
<keyword evidence="3" id="KW-0677">Repeat</keyword>
<proteinExistence type="inferred from homology"/>
<dbReference type="GO" id="GO:0003743">
    <property type="term" value="F:translation initiation factor activity"/>
    <property type="evidence" value="ECO:0007669"/>
    <property type="project" value="UniProtKB-KW"/>
</dbReference>
<dbReference type="OrthoDB" id="25790at2759"/>
<dbReference type="AlphaFoldDB" id="A0A1Y2BEU5"/>
<dbReference type="Proteomes" id="UP000193986">
    <property type="component" value="Unassembled WGS sequence"/>
</dbReference>
<comment type="caution">
    <text evidence="12">The sequence shown here is derived from an EMBL/GenBank/DDBJ whole genome shotgun (WGS) entry which is preliminary data.</text>
</comment>
<dbReference type="InterPro" id="IPR000812">
    <property type="entry name" value="TFIIB"/>
</dbReference>